<evidence type="ECO:0000313" key="1">
    <source>
        <dbReference type="EMBL" id="MDT0558039.1"/>
    </source>
</evidence>
<dbReference type="EMBL" id="JAVRIA010000002">
    <property type="protein sequence ID" value="MDT0558039.1"/>
    <property type="molecule type" value="Genomic_DNA"/>
</dbReference>
<accession>A0ABU2YIN7</accession>
<protein>
    <submittedName>
        <fullName evidence="1">DUF4837 family protein</fullName>
    </submittedName>
</protein>
<name>A0ABU2YIN7_9FLAO</name>
<sequence>MRILIALCLTAVLVLSCGNEKGQRILPESSGKLNQLSVVIDNNLWEGTVGETVREIFGAPVEGLPQEEPLFSMNQMPSEVFNGFAATNRIVLKISVADSSSMSILTDTYAKPQTVVSVVGESGNEIIKTLKSNANKFVDTFKKAELSEQQKRIAISLGKTDVIKKELGVTLKYQTAYRIAKQDDKFFWLRKTLSEGKGSLDMMIYEVPIDAIRKGDSAVTDIVKIRDEYGKKYITGEDDNAYMGTEDAYAPYIFDAIIDNKPAYETKGIWDMKNDWMSGPFINYAVEDKINKRYVIIEGYAYAPSARKREYMLEIEAILKTLRIQ</sequence>
<dbReference type="PROSITE" id="PS51257">
    <property type="entry name" value="PROKAR_LIPOPROTEIN"/>
    <property type="match status" value="1"/>
</dbReference>
<evidence type="ECO:0000313" key="2">
    <source>
        <dbReference type="Proteomes" id="UP001259492"/>
    </source>
</evidence>
<dbReference type="Proteomes" id="UP001259492">
    <property type="component" value="Unassembled WGS sequence"/>
</dbReference>
<dbReference type="RefSeq" id="WP_311426810.1">
    <property type="nucleotide sequence ID" value="NZ_JAVRIA010000002.1"/>
</dbReference>
<comment type="caution">
    <text evidence="1">The sequence shown here is derived from an EMBL/GenBank/DDBJ whole genome shotgun (WGS) entry which is preliminary data.</text>
</comment>
<gene>
    <name evidence="1" type="ORF">RM697_05250</name>
</gene>
<keyword evidence="2" id="KW-1185">Reference proteome</keyword>
<reference evidence="1 2" key="1">
    <citation type="submission" date="2023-09" db="EMBL/GenBank/DDBJ databases">
        <authorList>
            <person name="Rey-Velasco X."/>
        </authorList>
    </citation>
    <scope>NUCLEOTIDE SEQUENCE [LARGE SCALE GENOMIC DNA]</scope>
    <source>
        <strain evidence="1 2">W332</strain>
    </source>
</reference>
<dbReference type="InterPro" id="IPR032286">
    <property type="entry name" value="DUF4837"/>
</dbReference>
<proteinExistence type="predicted"/>
<dbReference type="Pfam" id="PF16125">
    <property type="entry name" value="DUF4837"/>
    <property type="match status" value="1"/>
</dbReference>
<organism evidence="1 2">
    <name type="scientific">Microcosmobacter mediterraneus</name>
    <dbReference type="NCBI Taxonomy" id="3075607"/>
    <lineage>
        <taxon>Bacteria</taxon>
        <taxon>Pseudomonadati</taxon>
        <taxon>Bacteroidota</taxon>
        <taxon>Flavobacteriia</taxon>
        <taxon>Flavobacteriales</taxon>
        <taxon>Flavobacteriaceae</taxon>
        <taxon>Microcosmobacter</taxon>
    </lineage>
</organism>